<keyword evidence="11" id="KW-1185">Reference proteome</keyword>
<dbReference type="AlphaFoldDB" id="A0A9W8M542"/>
<evidence type="ECO:0000256" key="6">
    <source>
        <dbReference type="ARBA" id="ARBA00023163"/>
    </source>
</evidence>
<evidence type="ECO:0000313" key="10">
    <source>
        <dbReference type="EMBL" id="KAJ2866852.1"/>
    </source>
</evidence>
<dbReference type="GO" id="GO:0006355">
    <property type="term" value="P:regulation of DNA-templated transcription"/>
    <property type="evidence" value="ECO:0007669"/>
    <property type="project" value="InterPro"/>
</dbReference>
<dbReference type="Pfam" id="PF22732">
    <property type="entry name" value="MSL3_chromo-like"/>
    <property type="match status" value="1"/>
</dbReference>
<keyword evidence="5" id="KW-0805">Transcription regulation</keyword>
<name>A0A9W8M542_9FUNG</name>
<dbReference type="InterPro" id="IPR038217">
    <property type="entry name" value="MRG_C_sf"/>
</dbReference>
<feature type="compositionally biased region" description="Basic and acidic residues" evidence="8">
    <location>
        <begin position="120"/>
        <end position="143"/>
    </location>
</feature>
<protein>
    <recommendedName>
        <fullName evidence="3">Chromatin modification-related protein EAF3</fullName>
    </recommendedName>
</protein>
<dbReference type="GO" id="GO:0035267">
    <property type="term" value="C:NuA4 histone acetyltransferase complex"/>
    <property type="evidence" value="ECO:0007669"/>
    <property type="project" value="TreeGrafter"/>
</dbReference>
<gene>
    <name evidence="10" type="primary">EAF3</name>
    <name evidence="10" type="ORF">GGH94_001226</name>
</gene>
<comment type="similarity">
    <text evidence="2">Belongs to the MRG family.</text>
</comment>
<evidence type="ECO:0000256" key="2">
    <source>
        <dbReference type="ARBA" id="ARBA00009093"/>
    </source>
</evidence>
<dbReference type="PANTHER" id="PTHR10880:SF15">
    <property type="entry name" value="MSL COMPLEX SUBUNIT 3"/>
    <property type="match status" value="1"/>
</dbReference>
<dbReference type="Pfam" id="PF05712">
    <property type="entry name" value="MRG"/>
    <property type="match status" value="1"/>
</dbReference>
<sequence length="336" mass="38525">MTDKAAAASGSSAMTLLFKPNERILCFHGPLLYEAKVVKTELRDGTDPDAPDPGPHYFVHYKGWKQTWDEWVDESRALKFNDENLAKQKALKQAALQASKKKSIVVASKHTPTTPTQQRVDSESELQKSRKRARESSVEKAREEDLTSLVSAQAFMSSTKGPDVKIPIPNALKAQLVDDWERITKDRLLVSLPRTPTVAELLEQYKEYRRASKDRRRPGRRDDEVIDEIIEGLKMYFDKALGNVLLYRFERHQYQQIRERFPDKVPSDVYGAEHLLRLFVQMPNLIAHTNMDDDAVQLLRENLGEILKYMHRFMKTLFADEYDSASPAYVAIAKAS</sequence>
<keyword evidence="4" id="KW-0156">Chromatin regulator</keyword>
<dbReference type="GO" id="GO:0006325">
    <property type="term" value="P:chromatin organization"/>
    <property type="evidence" value="ECO:0007669"/>
    <property type="project" value="UniProtKB-KW"/>
</dbReference>
<evidence type="ECO:0000256" key="5">
    <source>
        <dbReference type="ARBA" id="ARBA00023015"/>
    </source>
</evidence>
<dbReference type="PIRSF" id="PIRSF038133">
    <property type="entry name" value="HAT_Nua4_EAF3/MRG15"/>
    <property type="match status" value="1"/>
</dbReference>
<comment type="caution">
    <text evidence="10">The sequence shown here is derived from an EMBL/GenBank/DDBJ whole genome shotgun (WGS) entry which is preliminary data.</text>
</comment>
<evidence type="ECO:0000259" key="9">
    <source>
        <dbReference type="SMART" id="SM00298"/>
    </source>
</evidence>
<dbReference type="CDD" id="cd18983">
    <property type="entry name" value="CBD_MSL3_like"/>
    <property type="match status" value="1"/>
</dbReference>
<dbReference type="InterPro" id="IPR053820">
    <property type="entry name" value="MSL3_chromo-like"/>
</dbReference>
<dbReference type="SMART" id="SM00298">
    <property type="entry name" value="CHROMO"/>
    <property type="match status" value="1"/>
</dbReference>
<dbReference type="InterPro" id="IPR000953">
    <property type="entry name" value="Chromo/chromo_shadow_dom"/>
</dbReference>
<feature type="region of interest" description="Disordered" evidence="8">
    <location>
        <begin position="103"/>
        <end position="143"/>
    </location>
</feature>
<dbReference type="Gene3D" id="2.30.30.140">
    <property type="match status" value="1"/>
</dbReference>
<feature type="compositionally biased region" description="Polar residues" evidence="8">
    <location>
        <begin position="110"/>
        <end position="119"/>
    </location>
</feature>
<dbReference type="Proteomes" id="UP001140074">
    <property type="component" value="Unassembled WGS sequence"/>
</dbReference>
<keyword evidence="7" id="KW-0539">Nucleus</keyword>
<feature type="domain" description="Chromo" evidence="9">
    <location>
        <begin position="32"/>
        <end position="93"/>
    </location>
</feature>
<evidence type="ECO:0000256" key="8">
    <source>
        <dbReference type="SAM" id="MobiDB-lite"/>
    </source>
</evidence>
<dbReference type="InterPro" id="IPR016197">
    <property type="entry name" value="Chromo-like_dom_sf"/>
</dbReference>
<proteinExistence type="inferred from homology"/>
<dbReference type="EMBL" id="JANBUY010000029">
    <property type="protein sequence ID" value="KAJ2866852.1"/>
    <property type="molecule type" value="Genomic_DNA"/>
</dbReference>
<dbReference type="Gene3D" id="1.10.274.30">
    <property type="entry name" value="MRG domain"/>
    <property type="match status" value="1"/>
</dbReference>
<dbReference type="GO" id="GO:0032221">
    <property type="term" value="C:Rpd3S complex"/>
    <property type="evidence" value="ECO:0007669"/>
    <property type="project" value="TreeGrafter"/>
</dbReference>
<evidence type="ECO:0000256" key="4">
    <source>
        <dbReference type="ARBA" id="ARBA00022853"/>
    </source>
</evidence>
<dbReference type="PROSITE" id="PS51640">
    <property type="entry name" value="MRG"/>
    <property type="match status" value="1"/>
</dbReference>
<reference evidence="10" key="1">
    <citation type="submission" date="2022-07" db="EMBL/GenBank/DDBJ databases">
        <title>Phylogenomic reconstructions and comparative analyses of Kickxellomycotina fungi.</title>
        <authorList>
            <person name="Reynolds N.K."/>
            <person name="Stajich J.E."/>
            <person name="Barry K."/>
            <person name="Grigoriev I.V."/>
            <person name="Crous P."/>
            <person name="Smith M.E."/>
        </authorList>
    </citation>
    <scope>NUCLEOTIDE SEQUENCE</scope>
    <source>
        <strain evidence="10">RSA 476</strain>
    </source>
</reference>
<organism evidence="10 11">
    <name type="scientific">Coemansia aciculifera</name>
    <dbReference type="NCBI Taxonomy" id="417176"/>
    <lineage>
        <taxon>Eukaryota</taxon>
        <taxon>Fungi</taxon>
        <taxon>Fungi incertae sedis</taxon>
        <taxon>Zoopagomycota</taxon>
        <taxon>Kickxellomycotina</taxon>
        <taxon>Kickxellomycetes</taxon>
        <taxon>Kickxellales</taxon>
        <taxon>Kickxellaceae</taxon>
        <taxon>Coemansia</taxon>
    </lineage>
</organism>
<accession>A0A9W8M542</accession>
<evidence type="ECO:0000313" key="11">
    <source>
        <dbReference type="Proteomes" id="UP001140074"/>
    </source>
</evidence>
<evidence type="ECO:0000256" key="1">
    <source>
        <dbReference type="ARBA" id="ARBA00004123"/>
    </source>
</evidence>
<keyword evidence="6" id="KW-0804">Transcription</keyword>
<evidence type="ECO:0000256" key="7">
    <source>
        <dbReference type="ARBA" id="ARBA00023242"/>
    </source>
</evidence>
<dbReference type="InterPro" id="IPR026541">
    <property type="entry name" value="MRG_dom"/>
</dbReference>
<dbReference type="PANTHER" id="PTHR10880">
    <property type="entry name" value="MORTALITY FACTOR 4-LIKE PROTEIN"/>
    <property type="match status" value="1"/>
</dbReference>
<evidence type="ECO:0000256" key="3">
    <source>
        <dbReference type="ARBA" id="ARBA00018505"/>
    </source>
</evidence>
<comment type="subcellular location">
    <subcellularLocation>
        <location evidence="1">Nucleus</location>
    </subcellularLocation>
</comment>
<dbReference type="SUPFAM" id="SSF54160">
    <property type="entry name" value="Chromo domain-like"/>
    <property type="match status" value="1"/>
</dbReference>
<dbReference type="InterPro" id="IPR008676">
    <property type="entry name" value="MRG"/>
</dbReference>